<sequence>MISDNDLYRLAILLGSASVLLIILCHFLEVNAIEDKDNSDVRSVDENIEIKRKKKN</sequence>
<dbReference type="Pfam" id="PF10215">
    <property type="entry name" value="Ost4"/>
    <property type="match status" value="1"/>
</dbReference>
<keyword evidence="6" id="KW-0735">Signal-anchor</keyword>
<dbReference type="GO" id="GO:0008250">
    <property type="term" value="C:oligosaccharyltransferase complex"/>
    <property type="evidence" value="ECO:0007669"/>
    <property type="project" value="TreeGrafter"/>
</dbReference>
<evidence type="ECO:0000313" key="9">
    <source>
        <dbReference type="EMBL" id="RKF78225.1"/>
    </source>
</evidence>
<comment type="similarity">
    <text evidence="2">Belongs to the OST4 family.</text>
</comment>
<dbReference type="SUPFAM" id="SSF103464">
    <property type="entry name" value="Oligosaccharyltransferase subunit ost4p"/>
    <property type="match status" value="1"/>
</dbReference>
<gene>
    <name evidence="9" type="ORF">GcM1_213041b</name>
</gene>
<reference evidence="9 10" key="1">
    <citation type="journal article" date="2018" name="BMC Genomics">
        <title>Comparative genome analyses reveal sequence features reflecting distinct modes of host-adaptation between dicot and monocot powdery mildew.</title>
        <authorList>
            <person name="Wu Y."/>
            <person name="Ma X."/>
            <person name="Pan Z."/>
            <person name="Kale S.D."/>
            <person name="Song Y."/>
            <person name="King H."/>
            <person name="Zhang Q."/>
            <person name="Presley C."/>
            <person name="Deng X."/>
            <person name="Wei C.I."/>
            <person name="Xiao S."/>
        </authorList>
    </citation>
    <scope>NUCLEOTIDE SEQUENCE [LARGE SCALE GENOMIC DNA]</scope>
    <source>
        <strain evidence="9">UMSG1</strain>
    </source>
</reference>
<evidence type="ECO:0000256" key="1">
    <source>
        <dbReference type="ARBA" id="ARBA00004643"/>
    </source>
</evidence>
<comment type="subcellular location">
    <subcellularLocation>
        <location evidence="1">Endoplasmic reticulum membrane</location>
        <topology evidence="1">Single-pass type III membrane protein</topology>
    </subcellularLocation>
</comment>
<comment type="caution">
    <text evidence="9">The sequence shown here is derived from an EMBL/GenBank/DDBJ whole genome shotgun (WGS) entry which is preliminary data.</text>
</comment>
<evidence type="ECO:0000256" key="3">
    <source>
        <dbReference type="ARBA" id="ARBA00017662"/>
    </source>
</evidence>
<dbReference type="Proteomes" id="UP000285326">
    <property type="component" value="Unassembled WGS sequence"/>
</dbReference>
<dbReference type="AlphaFoldDB" id="A0A420IUN4"/>
<name>A0A420IUN4_9PEZI</name>
<evidence type="ECO:0000256" key="8">
    <source>
        <dbReference type="ARBA" id="ARBA00023136"/>
    </source>
</evidence>
<evidence type="ECO:0000256" key="5">
    <source>
        <dbReference type="ARBA" id="ARBA00022824"/>
    </source>
</evidence>
<keyword evidence="7" id="KW-1133">Transmembrane helix</keyword>
<dbReference type="PANTHER" id="PTHR48164">
    <property type="entry name" value="DOLICHYL-DIPHOSPHOOLIGOSACCHARIDE--PROTEIN GLYCOSYLTRANSFERASE SUBUNIT 4"/>
    <property type="match status" value="1"/>
</dbReference>
<dbReference type="EMBL" id="MCBS01021336">
    <property type="protein sequence ID" value="RKF78225.1"/>
    <property type="molecule type" value="Genomic_DNA"/>
</dbReference>
<dbReference type="InterPro" id="IPR051307">
    <property type="entry name" value="OST4"/>
</dbReference>
<protein>
    <recommendedName>
        <fullName evidence="3">Dolichyl-diphosphooligosaccharide--protein glycosyltransferase subunit 4</fullName>
    </recommendedName>
</protein>
<keyword evidence="8" id="KW-0472">Membrane</keyword>
<evidence type="ECO:0000256" key="6">
    <source>
        <dbReference type="ARBA" id="ARBA00022968"/>
    </source>
</evidence>
<evidence type="ECO:0000256" key="4">
    <source>
        <dbReference type="ARBA" id="ARBA00022692"/>
    </source>
</evidence>
<evidence type="ECO:0000256" key="2">
    <source>
        <dbReference type="ARBA" id="ARBA00007685"/>
    </source>
</evidence>
<accession>A0A420IUN4</accession>
<dbReference type="InterPro" id="IPR036330">
    <property type="entry name" value="Ost4p_sf"/>
</dbReference>
<evidence type="ECO:0000256" key="7">
    <source>
        <dbReference type="ARBA" id="ARBA00022989"/>
    </source>
</evidence>
<evidence type="ECO:0000313" key="10">
    <source>
        <dbReference type="Proteomes" id="UP000285326"/>
    </source>
</evidence>
<proteinExistence type="inferred from homology"/>
<keyword evidence="4" id="KW-0812">Transmembrane</keyword>
<organism evidence="9 10">
    <name type="scientific">Golovinomyces cichoracearum</name>
    <dbReference type="NCBI Taxonomy" id="62708"/>
    <lineage>
        <taxon>Eukaryota</taxon>
        <taxon>Fungi</taxon>
        <taxon>Dikarya</taxon>
        <taxon>Ascomycota</taxon>
        <taxon>Pezizomycotina</taxon>
        <taxon>Leotiomycetes</taxon>
        <taxon>Erysiphales</taxon>
        <taxon>Erysiphaceae</taxon>
        <taxon>Golovinomyces</taxon>
    </lineage>
</organism>
<keyword evidence="5" id="KW-0256">Endoplasmic reticulum</keyword>
<dbReference type="PANTHER" id="PTHR48164:SF1">
    <property type="entry name" value="DOLICHYL-DIPHOSPHOOLIGOSACCHARIDE--PROTEIN GLYCOSYLTRANSFERASE SUBUNIT 4"/>
    <property type="match status" value="1"/>
</dbReference>
<dbReference type="InterPro" id="IPR018943">
    <property type="entry name" value="Oligosaccaryltransferase"/>
</dbReference>
<dbReference type="GO" id="GO:0018279">
    <property type="term" value="P:protein N-linked glycosylation via asparagine"/>
    <property type="evidence" value="ECO:0007669"/>
    <property type="project" value="TreeGrafter"/>
</dbReference>